<organism evidence="6">
    <name type="scientific">Salmonella enterica subsp. enterica serovar Bareilly</name>
    <dbReference type="NCBI Taxonomy" id="58096"/>
    <lineage>
        <taxon>Bacteria</taxon>
        <taxon>Pseudomonadati</taxon>
        <taxon>Pseudomonadota</taxon>
        <taxon>Gammaproteobacteria</taxon>
        <taxon>Enterobacterales</taxon>
        <taxon>Enterobacteriaceae</taxon>
        <taxon>Salmonella</taxon>
    </lineage>
</organism>
<dbReference type="Proteomes" id="UP000839659">
    <property type="component" value="Unassembled WGS sequence"/>
</dbReference>
<dbReference type="InterPro" id="IPR002052">
    <property type="entry name" value="DNA_methylase_N6_adenine_CS"/>
</dbReference>
<evidence type="ECO:0000313" key="6">
    <source>
        <dbReference type="EMBL" id="EBS4094409.1"/>
    </source>
</evidence>
<evidence type="ECO:0000256" key="1">
    <source>
        <dbReference type="ARBA" id="ARBA00006594"/>
    </source>
</evidence>
<dbReference type="Pfam" id="PF01555">
    <property type="entry name" value="N6_N4_Mtase"/>
    <property type="match status" value="1"/>
</dbReference>
<dbReference type="InterPro" id="IPR001091">
    <property type="entry name" value="RM_Methyltransferase"/>
</dbReference>
<dbReference type="InterPro" id="IPR002941">
    <property type="entry name" value="DNA_methylase_N4/N6"/>
</dbReference>
<sequence>MPHIPAGSVDLVLCDPPYGTIKGLSLRSWSEETTAWDDAILPEKLFSLCERVLRVNGALVLFAQEPYTSQLITSAHGNLPFSYRLVWKKEHFANPLSVRKAPVSLFEDVLVFFKKYDSEKTHPVREYSCRVLEFTGLKSGRAVNKVLGHRRAEHFFQYDTLQFGLCTRSTYSELISRFGIERMEGFLTYDELVEMQRRIRGRVFNLPPGQKYKPNVLDYARERERYHPTQKPTALLEDLICTYSNQGDTVLDFAMGSGSTGVACVNTCRRFIGIEKDPKYFGVASERIDGAPIPATQI</sequence>
<proteinExistence type="inferred from homology"/>
<keyword evidence="3 6" id="KW-0808">Transferase</keyword>
<accession>A0A5U9SD70</accession>
<name>A0A5U9SD70_SALET</name>
<evidence type="ECO:0000256" key="4">
    <source>
        <dbReference type="RuleBase" id="RU362026"/>
    </source>
</evidence>
<dbReference type="GO" id="GO:0003677">
    <property type="term" value="F:DNA binding"/>
    <property type="evidence" value="ECO:0007669"/>
    <property type="project" value="InterPro"/>
</dbReference>
<dbReference type="AlphaFoldDB" id="A0A5U9SD70"/>
<dbReference type="EC" id="2.1.1.-" evidence="4"/>
<dbReference type="InterPro" id="IPR029063">
    <property type="entry name" value="SAM-dependent_MTases_sf"/>
</dbReference>
<comment type="caution">
    <text evidence="6">The sequence shown here is derived from an EMBL/GenBank/DDBJ whole genome shotgun (WGS) entry which is preliminary data.</text>
</comment>
<feature type="domain" description="DNA methylase N-4/N-6" evidence="5">
    <location>
        <begin position="9"/>
        <end position="284"/>
    </location>
</feature>
<dbReference type="PRINTS" id="PR00508">
    <property type="entry name" value="S21N4MTFRASE"/>
</dbReference>
<dbReference type="PROSITE" id="PS00092">
    <property type="entry name" value="N6_MTASE"/>
    <property type="match status" value="1"/>
</dbReference>
<gene>
    <name evidence="6" type="ORF">DPS53_03540</name>
</gene>
<evidence type="ECO:0000256" key="3">
    <source>
        <dbReference type="ARBA" id="ARBA00022679"/>
    </source>
</evidence>
<comment type="similarity">
    <text evidence="1 4">Belongs to the N(4)/N(6)-methyltransferase family.</text>
</comment>
<dbReference type="GO" id="GO:0032259">
    <property type="term" value="P:methylation"/>
    <property type="evidence" value="ECO:0007669"/>
    <property type="project" value="UniProtKB-KW"/>
</dbReference>
<dbReference type="Gene3D" id="3.40.50.150">
    <property type="entry name" value="Vaccinia Virus protein VP39"/>
    <property type="match status" value="1"/>
</dbReference>
<evidence type="ECO:0000256" key="2">
    <source>
        <dbReference type="ARBA" id="ARBA00022603"/>
    </source>
</evidence>
<reference evidence="6" key="1">
    <citation type="submission" date="2018-06" db="EMBL/GenBank/DDBJ databases">
        <authorList>
            <person name="Ashton P.M."/>
            <person name="Dallman T."/>
            <person name="Nair S."/>
            <person name="De Pinna E."/>
            <person name="Peters T."/>
            <person name="Grant K."/>
        </authorList>
    </citation>
    <scope>NUCLEOTIDE SEQUENCE [LARGE SCALE GENOMIC DNA]</scope>
    <source>
        <strain evidence="6">374035</strain>
    </source>
</reference>
<evidence type="ECO:0000259" key="5">
    <source>
        <dbReference type="Pfam" id="PF01555"/>
    </source>
</evidence>
<dbReference type="SUPFAM" id="SSF53335">
    <property type="entry name" value="S-adenosyl-L-methionine-dependent methyltransferases"/>
    <property type="match status" value="1"/>
</dbReference>
<keyword evidence="2 6" id="KW-0489">Methyltransferase</keyword>
<protein>
    <recommendedName>
        <fullName evidence="4">Methyltransferase</fullName>
        <ecNumber evidence="4">2.1.1.-</ecNumber>
    </recommendedName>
</protein>
<dbReference type="EMBL" id="AAGVJY010000002">
    <property type="protein sequence ID" value="EBS4094409.1"/>
    <property type="molecule type" value="Genomic_DNA"/>
</dbReference>
<dbReference type="GO" id="GO:0008170">
    <property type="term" value="F:N-methyltransferase activity"/>
    <property type="evidence" value="ECO:0007669"/>
    <property type="project" value="InterPro"/>
</dbReference>